<feature type="transmembrane region" description="Helical" evidence="1">
    <location>
        <begin position="6"/>
        <end position="29"/>
    </location>
</feature>
<evidence type="ECO:0000313" key="2">
    <source>
        <dbReference type="EMBL" id="RVU96602.1"/>
    </source>
</evidence>
<keyword evidence="1" id="KW-0812">Transmembrane</keyword>
<evidence type="ECO:0000256" key="1">
    <source>
        <dbReference type="SAM" id="Phobius"/>
    </source>
</evidence>
<sequence>MFNVVVFVVFFWLALYSIIGLFSLLKVLVGVHRYDELERKAILDALSVSMLTILIVNLLQLVLSFNLPIEWRGVVSPGGFYNGGLVSNAPLHFDSFLFDCSVIGIWYMVRRYHFGLIAKKNIFISIIIFVLIVMLPVLASLVF</sequence>
<feature type="transmembrane region" description="Helical" evidence="1">
    <location>
        <begin position="41"/>
        <end position="69"/>
    </location>
</feature>
<comment type="caution">
    <text evidence="2">The sequence shown here is derived from an EMBL/GenBank/DDBJ whole genome shotgun (WGS) entry which is preliminary data.</text>
</comment>
<dbReference type="AlphaFoldDB" id="A0A437USL4"/>
<gene>
    <name evidence="2" type="ORF">EK398_15670</name>
</gene>
<accession>A0A437USL4</accession>
<keyword evidence="1" id="KW-0472">Membrane</keyword>
<name>A0A437USL4_ENTAV</name>
<proteinExistence type="predicted"/>
<dbReference type="Proteomes" id="UP000288388">
    <property type="component" value="Unassembled WGS sequence"/>
</dbReference>
<feature type="transmembrane region" description="Helical" evidence="1">
    <location>
        <begin position="121"/>
        <end position="142"/>
    </location>
</feature>
<keyword evidence="1" id="KW-1133">Transmembrane helix</keyword>
<dbReference type="EMBL" id="RYZS01000001">
    <property type="protein sequence ID" value="RVU96602.1"/>
    <property type="molecule type" value="Genomic_DNA"/>
</dbReference>
<protein>
    <submittedName>
        <fullName evidence="2">Uncharacterized protein</fullName>
    </submittedName>
</protein>
<organism evidence="2 3">
    <name type="scientific">Enterococcus avium</name>
    <name type="common">Streptococcus avium</name>
    <dbReference type="NCBI Taxonomy" id="33945"/>
    <lineage>
        <taxon>Bacteria</taxon>
        <taxon>Bacillati</taxon>
        <taxon>Bacillota</taxon>
        <taxon>Bacilli</taxon>
        <taxon>Lactobacillales</taxon>
        <taxon>Enterococcaceae</taxon>
        <taxon>Enterococcus</taxon>
    </lineage>
</organism>
<feature type="transmembrane region" description="Helical" evidence="1">
    <location>
        <begin position="89"/>
        <end position="109"/>
    </location>
</feature>
<reference evidence="2 3" key="1">
    <citation type="submission" date="2018-12" db="EMBL/GenBank/DDBJ databases">
        <title>A novel vanA-carrying plasmid in a clinical isolate of Enterococcus avium.</title>
        <authorList>
            <person name="Bernasconi O.J."/>
            <person name="Luzzaro F."/>
            <person name="Endimiani A."/>
        </authorList>
    </citation>
    <scope>NUCLEOTIDE SEQUENCE [LARGE SCALE GENOMIC DNA]</scope>
    <source>
        <strain evidence="2 3">LC0559/18</strain>
    </source>
</reference>
<evidence type="ECO:0000313" key="3">
    <source>
        <dbReference type="Proteomes" id="UP000288388"/>
    </source>
</evidence>